<feature type="compositionally biased region" description="Basic and acidic residues" evidence="1">
    <location>
        <begin position="151"/>
        <end position="191"/>
    </location>
</feature>
<evidence type="ECO:0000313" key="2">
    <source>
        <dbReference type="EMBL" id="CAH0389687.1"/>
    </source>
</evidence>
<feature type="compositionally biased region" description="Low complexity" evidence="1">
    <location>
        <begin position="195"/>
        <end position="207"/>
    </location>
</feature>
<keyword evidence="3" id="KW-1185">Reference proteome</keyword>
<proteinExistence type="predicted"/>
<feature type="compositionally biased region" description="Basic and acidic residues" evidence="1">
    <location>
        <begin position="103"/>
        <end position="142"/>
    </location>
</feature>
<organism evidence="2 3">
    <name type="scientific">Bemisia tabaci</name>
    <name type="common">Sweetpotato whitefly</name>
    <name type="synonym">Aleurodes tabaci</name>
    <dbReference type="NCBI Taxonomy" id="7038"/>
    <lineage>
        <taxon>Eukaryota</taxon>
        <taxon>Metazoa</taxon>
        <taxon>Ecdysozoa</taxon>
        <taxon>Arthropoda</taxon>
        <taxon>Hexapoda</taxon>
        <taxon>Insecta</taxon>
        <taxon>Pterygota</taxon>
        <taxon>Neoptera</taxon>
        <taxon>Paraneoptera</taxon>
        <taxon>Hemiptera</taxon>
        <taxon>Sternorrhyncha</taxon>
        <taxon>Aleyrodoidea</taxon>
        <taxon>Aleyrodidae</taxon>
        <taxon>Aleyrodinae</taxon>
        <taxon>Bemisia</taxon>
    </lineage>
</organism>
<gene>
    <name evidence="2" type="ORF">BEMITA_LOCUS8494</name>
</gene>
<evidence type="ECO:0000256" key="1">
    <source>
        <dbReference type="SAM" id="MobiDB-lite"/>
    </source>
</evidence>
<feature type="compositionally biased region" description="Basic and acidic residues" evidence="1">
    <location>
        <begin position="78"/>
        <end position="96"/>
    </location>
</feature>
<protein>
    <submittedName>
        <fullName evidence="2">Uncharacterized protein</fullName>
    </submittedName>
</protein>
<dbReference type="Proteomes" id="UP001152759">
    <property type="component" value="Chromosome 5"/>
</dbReference>
<feature type="region of interest" description="Disordered" evidence="1">
    <location>
        <begin position="48"/>
        <end position="217"/>
    </location>
</feature>
<dbReference type="EMBL" id="OU963866">
    <property type="protein sequence ID" value="CAH0389687.1"/>
    <property type="molecule type" value="Genomic_DNA"/>
</dbReference>
<sequence>MTQICVQKYVWSSIESKRGFAEEGIKEKLSQLSLQKQFNIFKEAYGKEYSSSEEESEEFSAFVGITRPKRKSSRKSTQKPERKFSGNKSSKPERKSSRGSILKPERKSSRENSLRPERKSSREKSPRPERKSSRENSPRPEGKSSFFRSLMSDHRKSGQKDRSLKPRMLDPDSGSDSEHPGSRRPERRRSADPTPSRNRSNRRNFPNSLPPDWRPAPFGTLHYIEPVRTRMWRMLGFFHS</sequence>
<evidence type="ECO:0000313" key="3">
    <source>
        <dbReference type="Proteomes" id="UP001152759"/>
    </source>
</evidence>
<accession>A0A9P0AES0</accession>
<feature type="compositionally biased region" description="Basic residues" evidence="1">
    <location>
        <begin position="67"/>
        <end position="77"/>
    </location>
</feature>
<dbReference type="AlphaFoldDB" id="A0A9P0AES0"/>
<reference evidence="2" key="1">
    <citation type="submission" date="2021-12" db="EMBL/GenBank/DDBJ databases">
        <authorList>
            <person name="King R."/>
        </authorList>
    </citation>
    <scope>NUCLEOTIDE SEQUENCE</scope>
</reference>
<name>A0A9P0AES0_BEMTA</name>